<dbReference type="Gene3D" id="3.30.110.170">
    <property type="entry name" value="Protein of unknown function (DUF541), domain 1"/>
    <property type="match status" value="1"/>
</dbReference>
<keyword evidence="2" id="KW-1185">Reference proteome</keyword>
<dbReference type="InterPro" id="IPR007497">
    <property type="entry name" value="SIMPL/DUF541"/>
</dbReference>
<reference evidence="1 2" key="1">
    <citation type="journal article" date="2019" name="Int. J. Syst. Evol. Microbiol.">
        <title>The Global Catalogue of Microorganisms (GCM) 10K type strain sequencing project: providing services to taxonomists for standard genome sequencing and annotation.</title>
        <authorList>
            <consortium name="The Broad Institute Genomics Platform"/>
            <consortium name="The Broad Institute Genome Sequencing Center for Infectious Disease"/>
            <person name="Wu L."/>
            <person name="Ma J."/>
        </authorList>
    </citation>
    <scope>NUCLEOTIDE SEQUENCE [LARGE SCALE GENOMIC DNA]</scope>
    <source>
        <strain evidence="1 2">JCM 16082</strain>
    </source>
</reference>
<evidence type="ECO:0000313" key="1">
    <source>
        <dbReference type="EMBL" id="GAA0871129.1"/>
    </source>
</evidence>
<dbReference type="Proteomes" id="UP001500507">
    <property type="component" value="Unassembled WGS sequence"/>
</dbReference>
<evidence type="ECO:0000313" key="2">
    <source>
        <dbReference type="Proteomes" id="UP001500507"/>
    </source>
</evidence>
<sequence length="190" mass="21977">MAQTNNQNTIKVSANIAYTPKIEYYTTMVTLELTPSTYNAIQEFDNLDELKDYFFKKITEKGLSKDQFTESELDYYAKTGGYNQYKGTLYEFKTTDLNDFKILYKNTVMGVRSDYISTQPDMDDKMYQELTKQALEVAREKASLAAKNINRTIGKVVSLDISAYEDAYPRSYNYYSKKESFGLTATFELK</sequence>
<dbReference type="Pfam" id="PF04402">
    <property type="entry name" value="SIMPL"/>
    <property type="match status" value="1"/>
</dbReference>
<dbReference type="EMBL" id="BAAAFG010000001">
    <property type="protein sequence ID" value="GAA0871129.1"/>
    <property type="molecule type" value="Genomic_DNA"/>
</dbReference>
<protein>
    <recommendedName>
        <fullName evidence="3">DUF541 domain-containing protein</fullName>
    </recommendedName>
</protein>
<comment type="caution">
    <text evidence="1">The sequence shown here is derived from an EMBL/GenBank/DDBJ whole genome shotgun (WGS) entry which is preliminary data.</text>
</comment>
<accession>A0ABN1MDG3</accession>
<organism evidence="1 2">
    <name type="scientific">Gangjinia marincola</name>
    <dbReference type="NCBI Taxonomy" id="578463"/>
    <lineage>
        <taxon>Bacteria</taxon>
        <taxon>Pseudomonadati</taxon>
        <taxon>Bacteroidota</taxon>
        <taxon>Flavobacteriia</taxon>
        <taxon>Flavobacteriales</taxon>
        <taxon>Flavobacteriaceae</taxon>
        <taxon>Gangjinia</taxon>
    </lineage>
</organism>
<evidence type="ECO:0008006" key="3">
    <source>
        <dbReference type="Google" id="ProtNLM"/>
    </source>
</evidence>
<gene>
    <name evidence="1" type="ORF">GCM10009117_02740</name>
</gene>
<proteinExistence type="predicted"/>
<name>A0ABN1MDG3_9FLAO</name>